<reference evidence="1 4" key="2">
    <citation type="submission" date="2019-07" db="EMBL/GenBank/DDBJ databases">
        <title>Whole genome shotgun sequence of Myxococcus fulvus NBRC 100333.</title>
        <authorList>
            <person name="Hosoyama A."/>
            <person name="Uohara A."/>
            <person name="Ohji S."/>
            <person name="Ichikawa N."/>
        </authorList>
    </citation>
    <scope>NUCLEOTIDE SEQUENCE [LARGE SCALE GENOMIC DNA]</scope>
    <source>
        <strain evidence="1 4">NBRC 100333</strain>
    </source>
</reference>
<gene>
    <name evidence="1" type="ORF">MFU01_17940</name>
    <name evidence="2" type="ORF">SAMN05443572_104613</name>
</gene>
<dbReference type="InterPro" id="IPR011751">
    <property type="entry name" value="Mxa_paralog_2265"/>
</dbReference>
<evidence type="ECO:0000313" key="3">
    <source>
        <dbReference type="Proteomes" id="UP000183760"/>
    </source>
</evidence>
<dbReference type="Pfam" id="PF09536">
    <property type="entry name" value="DUF2378"/>
    <property type="match status" value="1"/>
</dbReference>
<protein>
    <submittedName>
        <fullName evidence="2">Myxococcales-restricted protein, TIGR02265 family</fullName>
    </submittedName>
</protein>
<evidence type="ECO:0000313" key="4">
    <source>
        <dbReference type="Proteomes" id="UP000321514"/>
    </source>
</evidence>
<dbReference type="RefSeq" id="WP_074954123.1">
    <property type="nucleotide sequence ID" value="NZ_BJXR01000017.1"/>
</dbReference>
<keyword evidence="3" id="KW-1185">Reference proteome</keyword>
<dbReference type="AlphaFoldDB" id="A0A511SYT2"/>
<reference evidence="2 3" key="1">
    <citation type="submission" date="2016-10" db="EMBL/GenBank/DDBJ databases">
        <authorList>
            <person name="Varghese N."/>
            <person name="Submissions S."/>
        </authorList>
    </citation>
    <scope>NUCLEOTIDE SEQUENCE [LARGE SCALE GENOMIC DNA]</scope>
    <source>
        <strain evidence="2 3">DSM 16525</strain>
    </source>
</reference>
<dbReference type="STRING" id="1334629.MFUL124B02_39485"/>
<accession>A0A511SYT2</accession>
<sequence length="197" mass="21343">MDSPAHLQARMALCRPEHLVLDLFVHCLRESIARRMGQSLAIAAQAPIPSVPARGAPTHRPASDYLALLHEGALSVGAKLGEDYAAAVEQLSFTAASHVFSAPVGEMVMAITGEDPHRGLSVGSGLAGATSTFGEREYERVSDTTARLSFKDEFFGPAWCSGLVRSGLLQTNPERRFRVELESGEPPYKDFSLLIHW</sequence>
<dbReference type="EMBL" id="BJXR01000017">
    <property type="protein sequence ID" value="GEN06757.1"/>
    <property type="molecule type" value="Genomic_DNA"/>
</dbReference>
<dbReference type="OrthoDB" id="5510813at2"/>
<comment type="caution">
    <text evidence="1">The sequence shown here is derived from an EMBL/GenBank/DDBJ whole genome shotgun (WGS) entry which is preliminary data.</text>
</comment>
<evidence type="ECO:0000313" key="2">
    <source>
        <dbReference type="EMBL" id="SEU05384.1"/>
    </source>
</evidence>
<dbReference type="EMBL" id="FOIB01000004">
    <property type="protein sequence ID" value="SEU05384.1"/>
    <property type="molecule type" value="Genomic_DNA"/>
</dbReference>
<organism evidence="1 4">
    <name type="scientific">Myxococcus fulvus</name>
    <dbReference type="NCBI Taxonomy" id="33"/>
    <lineage>
        <taxon>Bacteria</taxon>
        <taxon>Pseudomonadati</taxon>
        <taxon>Myxococcota</taxon>
        <taxon>Myxococcia</taxon>
        <taxon>Myxococcales</taxon>
        <taxon>Cystobacterineae</taxon>
        <taxon>Myxococcaceae</taxon>
        <taxon>Myxococcus</taxon>
    </lineage>
</organism>
<dbReference type="Proteomes" id="UP000183760">
    <property type="component" value="Unassembled WGS sequence"/>
</dbReference>
<proteinExistence type="predicted"/>
<dbReference type="NCBIfam" id="TIGR02265">
    <property type="entry name" value="Mxa_TIGR02265"/>
    <property type="match status" value="1"/>
</dbReference>
<evidence type="ECO:0000313" key="1">
    <source>
        <dbReference type="EMBL" id="GEN06757.1"/>
    </source>
</evidence>
<name>A0A511SYT2_MYXFU</name>
<dbReference type="Proteomes" id="UP000321514">
    <property type="component" value="Unassembled WGS sequence"/>
</dbReference>